<evidence type="ECO:0000313" key="3">
    <source>
        <dbReference type="Proteomes" id="UP000298133"/>
    </source>
</evidence>
<dbReference type="AlphaFoldDB" id="A0A4Y8UMV1"/>
<dbReference type="GO" id="GO:0009100">
    <property type="term" value="P:glycoprotein metabolic process"/>
    <property type="evidence" value="ECO:0007669"/>
    <property type="project" value="UniProtKB-ARBA"/>
</dbReference>
<dbReference type="InterPro" id="IPR052942">
    <property type="entry name" value="LPS_cholinephosphotransferase"/>
</dbReference>
<evidence type="ECO:0000313" key="2">
    <source>
        <dbReference type="EMBL" id="TFH68613.1"/>
    </source>
</evidence>
<accession>A0A4Y8UMV1</accession>
<dbReference type="InterPro" id="IPR007074">
    <property type="entry name" value="LicD/FKTN/FKRP_NTP_transf"/>
</dbReference>
<sequence length="324" mass="38337">MSLFRLVKKSGCSYYSRTNLELHQQLLLELLNEVVEICNQNGIDYWLDGGAVLGMVRHNGAIPWDDDIDLCVPAYDYFRLLHLLRNINREYRSLYYSSQNKLSWCEYYCRTDYVCEVPSRFLKPVKIDIFPIKFVPNSQLNDDERTVKEVSKFVLGLNKYTIIDIIFKKKKYLKTKEKIMANYYRKIKNLSSIEKGDWLIKGHGQFSPIRRVKKEVVYPLVKRRFCGIDLLTPYNLQEYLAKSYGADYMQLPARHKRKPYNINTLPNAYKNKSDLVKESVLLDDTSFLLKKKSFIGSFLKIYYLILQRSLFFFARLSILLKVNR</sequence>
<dbReference type="Pfam" id="PF04991">
    <property type="entry name" value="LicD"/>
    <property type="match status" value="1"/>
</dbReference>
<dbReference type="OrthoDB" id="9786100at2"/>
<proteinExistence type="predicted"/>
<dbReference type="Proteomes" id="UP000298133">
    <property type="component" value="Unassembled WGS sequence"/>
</dbReference>
<dbReference type="EMBL" id="SPIA01000001">
    <property type="protein sequence ID" value="TFH68613.1"/>
    <property type="molecule type" value="Genomic_DNA"/>
</dbReference>
<organism evidence="2 3">
    <name type="scientific">Gammaproteobacteria bacterium LSUCC0057</name>
    <dbReference type="NCBI Taxonomy" id="2559237"/>
    <lineage>
        <taxon>Bacteria</taxon>
        <taxon>Pseudomonadati</taxon>
        <taxon>Pseudomonadota</taxon>
        <taxon>Gammaproteobacteria</taxon>
        <taxon>Cellvibrionales</taxon>
        <taxon>Porticoccaceae</taxon>
        <taxon>SAR92 clade</taxon>
    </lineage>
</organism>
<gene>
    <name evidence="2" type="ORF">E3W66_01230</name>
</gene>
<reference evidence="2 3" key="1">
    <citation type="submission" date="2019-03" db="EMBL/GenBank/DDBJ databases">
        <title>Draft genome of Gammaproteobacteria bacterium LSUCC0057, a member of the SAR92 clade.</title>
        <authorList>
            <person name="Lanclos V.C."/>
            <person name="Doiron C."/>
            <person name="Henson M.W."/>
            <person name="Thrash J.C."/>
        </authorList>
    </citation>
    <scope>NUCLEOTIDE SEQUENCE [LARGE SCALE GENOMIC DNA]</scope>
    <source>
        <strain evidence="2 3">LSUCC0057</strain>
    </source>
</reference>
<protein>
    <recommendedName>
        <fullName evidence="1">LicD/FKTN/FKRP nucleotidyltransferase domain-containing protein</fullName>
    </recommendedName>
</protein>
<dbReference type="PANTHER" id="PTHR43404:SF2">
    <property type="entry name" value="LIPOPOLYSACCHARIDE CHOLINEPHOSPHOTRANSFERASE LICD"/>
    <property type="match status" value="1"/>
</dbReference>
<evidence type="ECO:0000259" key="1">
    <source>
        <dbReference type="Pfam" id="PF04991"/>
    </source>
</evidence>
<dbReference type="SUPFAM" id="SSF81301">
    <property type="entry name" value="Nucleotidyltransferase"/>
    <property type="match status" value="1"/>
</dbReference>
<name>A0A4Y8UMV1_9GAMM</name>
<comment type="caution">
    <text evidence="2">The sequence shown here is derived from an EMBL/GenBank/DDBJ whole genome shotgun (WGS) entry which is preliminary data.</text>
</comment>
<dbReference type="PANTHER" id="PTHR43404">
    <property type="entry name" value="LIPOPOLYSACCHARIDE CHOLINEPHOSPHOTRANSFERASE LICD"/>
    <property type="match status" value="1"/>
</dbReference>
<feature type="domain" description="LicD/FKTN/FKRP nucleotidyltransferase" evidence="1">
    <location>
        <begin position="38"/>
        <end position="245"/>
    </location>
</feature>
<dbReference type="InterPro" id="IPR043519">
    <property type="entry name" value="NT_sf"/>
</dbReference>
<keyword evidence="3" id="KW-1185">Reference proteome</keyword>